<accession>A0A816ZDC3</accession>
<dbReference type="Gene3D" id="3.90.280.10">
    <property type="entry name" value="PEBP-like"/>
    <property type="match status" value="1"/>
</dbReference>
<dbReference type="InterPro" id="IPR036610">
    <property type="entry name" value="PEBP-like_sf"/>
</dbReference>
<keyword evidence="4" id="KW-1185">Reference proteome</keyword>
<dbReference type="Proteomes" id="UP000663856">
    <property type="component" value="Unassembled WGS sequence"/>
</dbReference>
<dbReference type="EMBL" id="CAJNRF010016420">
    <property type="protein sequence ID" value="CAF2200622.1"/>
    <property type="molecule type" value="Genomic_DNA"/>
</dbReference>
<dbReference type="SUPFAM" id="SSF49777">
    <property type="entry name" value="PEBP-like"/>
    <property type="match status" value="1"/>
</dbReference>
<name>A0A816ZDC3_9BILA</name>
<evidence type="ECO:0000313" key="4">
    <source>
        <dbReference type="Proteomes" id="UP000663866"/>
    </source>
</evidence>
<evidence type="ECO:0000313" key="3">
    <source>
        <dbReference type="Proteomes" id="UP000663856"/>
    </source>
</evidence>
<dbReference type="AlphaFoldDB" id="A0A816ZDC3"/>
<dbReference type="Proteomes" id="UP000663866">
    <property type="component" value="Unassembled WGS sequence"/>
</dbReference>
<dbReference type="EMBL" id="CAJOBG010000887">
    <property type="protein sequence ID" value="CAF3869974.1"/>
    <property type="molecule type" value="Genomic_DNA"/>
</dbReference>
<gene>
    <name evidence="2" type="ORF">OVN521_LOCUS7865</name>
    <name evidence="1" type="ORF">WKI299_LOCUS34475</name>
</gene>
<sequence length="117" mass="14080">MEHDQRKRQHDFHVQYHESESLDDLNFSSKRRNSIIKCRNDSIKDTILHWLVVNLQSKNLTDDHTLYYSYSGPTRPAGSDPRRCIFFLYQSIDKISENKFEREERVHFSLQTYVVDN</sequence>
<organism evidence="1 3">
    <name type="scientific">Rotaria magnacalcarata</name>
    <dbReference type="NCBI Taxonomy" id="392030"/>
    <lineage>
        <taxon>Eukaryota</taxon>
        <taxon>Metazoa</taxon>
        <taxon>Spiralia</taxon>
        <taxon>Gnathifera</taxon>
        <taxon>Rotifera</taxon>
        <taxon>Eurotatoria</taxon>
        <taxon>Bdelloidea</taxon>
        <taxon>Philodinida</taxon>
        <taxon>Philodinidae</taxon>
        <taxon>Rotaria</taxon>
    </lineage>
</organism>
<protein>
    <submittedName>
        <fullName evidence="1">Uncharacterized protein</fullName>
    </submittedName>
</protein>
<reference evidence="1" key="1">
    <citation type="submission" date="2021-02" db="EMBL/GenBank/DDBJ databases">
        <authorList>
            <person name="Nowell W R."/>
        </authorList>
    </citation>
    <scope>NUCLEOTIDE SEQUENCE</scope>
</reference>
<proteinExistence type="predicted"/>
<comment type="caution">
    <text evidence="1">The sequence shown here is derived from an EMBL/GenBank/DDBJ whole genome shotgun (WGS) entry which is preliminary data.</text>
</comment>
<evidence type="ECO:0000313" key="1">
    <source>
        <dbReference type="EMBL" id="CAF2200622.1"/>
    </source>
</evidence>
<evidence type="ECO:0000313" key="2">
    <source>
        <dbReference type="EMBL" id="CAF3869974.1"/>
    </source>
</evidence>